<dbReference type="RefSeq" id="WP_052712831.1">
    <property type="nucleotide sequence ID" value="NZ_CP009528.1"/>
</dbReference>
<gene>
    <name evidence="1" type="ORF">MSBRM_1988</name>
</gene>
<keyword evidence="2" id="KW-1185">Reference proteome</keyword>
<dbReference type="InterPro" id="IPR001531">
    <property type="entry name" value="Zn_PLipaseC"/>
</dbReference>
<dbReference type="KEGG" id="mby:MSBRM_1988"/>
<dbReference type="SUPFAM" id="SSF48537">
    <property type="entry name" value="Phospholipase C/P1 nuclease"/>
    <property type="match status" value="1"/>
</dbReference>
<dbReference type="AlphaFoldDB" id="A0A0E3LNL6"/>
<evidence type="ECO:0000313" key="1">
    <source>
        <dbReference type="EMBL" id="AKB54986.1"/>
    </source>
</evidence>
<dbReference type="EMBL" id="CP009528">
    <property type="protein sequence ID" value="AKB54986.1"/>
    <property type="molecule type" value="Genomic_DNA"/>
</dbReference>
<dbReference type="GeneID" id="24845249"/>
<evidence type="ECO:0000313" key="2">
    <source>
        <dbReference type="Proteomes" id="UP000033033"/>
    </source>
</evidence>
<sequence length="354" mass="40588">MKNTRNRIKIALLFMTMLILSMVFVSGATAEAVTDEIDQEVEVALIEQNPELDLNPDTTIKSYDTEKPYWYLLEADKDQQKTLLKYIDECYTSKQEKNEMKKSMKDIWNRYPDSITEEDMIVLGQIDVAIAEYLNDKHGVNDRVSVKWTATPHQKMTRIAVKKVGITDYYADIASNAADDPDTWPYPQIWQSYNHYYDPVADNGLAAVNCDSHAGVAAAYYDGGQLSAAYTELGYASHYLIDVGNPLHTGMVTNQTLNQWVHYDYEDYVTANWNSNYNFESVVSNNNNDYYVSDPEAAAQDLAEYSNAYLSSLWMEIYYNENTWESSATVKLNTERVLLKSAKYNIGLVKYMRR</sequence>
<dbReference type="PATRIC" id="fig|1434108.4.peg.2534"/>
<proteinExistence type="predicted"/>
<organism evidence="1 2">
    <name type="scientific">Methanosarcina barkeri MS</name>
    <dbReference type="NCBI Taxonomy" id="1434108"/>
    <lineage>
        <taxon>Archaea</taxon>
        <taxon>Methanobacteriati</taxon>
        <taxon>Methanobacteriota</taxon>
        <taxon>Stenosarchaea group</taxon>
        <taxon>Methanomicrobia</taxon>
        <taxon>Methanosarcinales</taxon>
        <taxon>Methanosarcinaceae</taxon>
        <taxon>Methanosarcina</taxon>
    </lineage>
</organism>
<reference evidence="1 2" key="1">
    <citation type="submission" date="2014-07" db="EMBL/GenBank/DDBJ databases">
        <title>Methanogenic archaea and the global carbon cycle.</title>
        <authorList>
            <person name="Henriksen J.R."/>
            <person name="Luke J."/>
            <person name="Reinhart S."/>
            <person name="Benedict M.N."/>
            <person name="Youngblut N.D."/>
            <person name="Metcalf M.E."/>
            <person name="Whitaker R.J."/>
            <person name="Metcalf W.W."/>
        </authorList>
    </citation>
    <scope>NUCLEOTIDE SEQUENCE [LARGE SCALE GENOMIC DNA]</scope>
    <source>
        <strain evidence="1 2">MS</strain>
    </source>
</reference>
<dbReference type="GO" id="GO:0008270">
    <property type="term" value="F:zinc ion binding"/>
    <property type="evidence" value="ECO:0007669"/>
    <property type="project" value="InterPro"/>
</dbReference>
<dbReference type="CDD" id="cd11009">
    <property type="entry name" value="Zn_dep_PLPC"/>
    <property type="match status" value="1"/>
</dbReference>
<name>A0A0E3LNL6_METBA</name>
<dbReference type="Proteomes" id="UP000033033">
    <property type="component" value="Chromosome"/>
</dbReference>
<dbReference type="HOGENOM" id="CLU_067986_0_0_2"/>
<dbReference type="InterPro" id="IPR008947">
    <property type="entry name" value="PLipase_C/P1_nuclease_dom_sf"/>
</dbReference>
<dbReference type="GO" id="GO:0004629">
    <property type="term" value="F:phospholipase C activity"/>
    <property type="evidence" value="ECO:0007669"/>
    <property type="project" value="InterPro"/>
</dbReference>
<dbReference type="Gene3D" id="1.10.575.10">
    <property type="entry name" value="P1 Nuclease"/>
    <property type="match status" value="1"/>
</dbReference>
<evidence type="ECO:0008006" key="3">
    <source>
        <dbReference type="Google" id="ProtNLM"/>
    </source>
</evidence>
<accession>A0A0E3LNL6</accession>
<protein>
    <recommendedName>
        <fullName evidence="3">Phospholipase C</fullName>
    </recommendedName>
</protein>